<dbReference type="CDD" id="cd03495">
    <property type="entry name" value="SQR_TypeC_SdhD_like"/>
    <property type="match status" value="1"/>
</dbReference>
<evidence type="ECO:0000256" key="1">
    <source>
        <dbReference type="ARBA" id="ARBA00001971"/>
    </source>
</evidence>
<keyword evidence="8" id="KW-0349">Heme</keyword>
<dbReference type="Gene3D" id="1.20.1300.10">
    <property type="entry name" value="Fumarate reductase/succinate dehydrogenase, transmembrane subunit"/>
    <property type="match status" value="1"/>
</dbReference>
<dbReference type="GO" id="GO:0006099">
    <property type="term" value="P:tricarboxylic acid cycle"/>
    <property type="evidence" value="ECO:0007669"/>
    <property type="project" value="UniProtKB-UniPathway"/>
</dbReference>
<keyword evidence="6" id="KW-0813">Transport</keyword>
<keyword evidence="7" id="KW-0816">Tricarboxylic acid cycle</keyword>
<dbReference type="GO" id="GO:0046872">
    <property type="term" value="F:metal ion binding"/>
    <property type="evidence" value="ECO:0007669"/>
    <property type="project" value="UniProtKB-KW"/>
</dbReference>
<comment type="subcellular location">
    <subcellularLocation>
        <location evidence="3">Membrane</location>
        <topology evidence="3">Multi-pass membrane protein</topology>
    </subcellularLocation>
</comment>
<dbReference type="KEGG" id="hhk:HH1059_16120"/>
<evidence type="ECO:0000256" key="10">
    <source>
        <dbReference type="ARBA" id="ARBA00022723"/>
    </source>
</evidence>
<gene>
    <name evidence="16" type="ORF">HH1059_16120</name>
</gene>
<evidence type="ECO:0000256" key="4">
    <source>
        <dbReference type="ARBA" id="ARBA00005163"/>
    </source>
</evidence>
<proteinExistence type="predicted"/>
<dbReference type="InterPro" id="IPR014312">
    <property type="entry name" value="Succ_DH_anchor"/>
</dbReference>
<keyword evidence="9 15" id="KW-0812">Transmembrane</keyword>
<dbReference type="OrthoDB" id="9809280at2"/>
<dbReference type="InterPro" id="IPR034804">
    <property type="entry name" value="SQR/QFR_C/D"/>
</dbReference>
<evidence type="ECO:0000256" key="5">
    <source>
        <dbReference type="ARBA" id="ARBA00019425"/>
    </source>
</evidence>
<dbReference type="UniPathway" id="UPA00223"/>
<reference evidence="16" key="1">
    <citation type="submission" date="2016-02" db="EMBL/GenBank/DDBJ databases">
        <title>Halorhodospira halochloris DSM-1059 complete genome, version 2.</title>
        <authorList>
            <person name="Tsukatani Y."/>
        </authorList>
    </citation>
    <scope>NUCLEOTIDE SEQUENCE</scope>
    <source>
        <strain evidence="16">DSM 1059</strain>
    </source>
</reference>
<evidence type="ECO:0000313" key="16">
    <source>
        <dbReference type="EMBL" id="BAU58323.1"/>
    </source>
</evidence>
<evidence type="ECO:0000256" key="15">
    <source>
        <dbReference type="SAM" id="Phobius"/>
    </source>
</evidence>
<feature type="transmembrane region" description="Helical" evidence="15">
    <location>
        <begin position="29"/>
        <end position="51"/>
    </location>
</feature>
<dbReference type="Pfam" id="PF01127">
    <property type="entry name" value="Sdh_cyt"/>
    <property type="match status" value="1"/>
</dbReference>
<dbReference type="EMBL" id="AP017372">
    <property type="protein sequence ID" value="BAU58323.1"/>
    <property type="molecule type" value="Genomic_DNA"/>
</dbReference>
<evidence type="ECO:0000256" key="7">
    <source>
        <dbReference type="ARBA" id="ARBA00022532"/>
    </source>
</evidence>
<evidence type="ECO:0000256" key="9">
    <source>
        <dbReference type="ARBA" id="ARBA00022692"/>
    </source>
</evidence>
<protein>
    <recommendedName>
        <fullName evidence="5">Succinate dehydrogenase hydrophobic membrane anchor subunit</fullName>
    </recommendedName>
</protein>
<comment type="cofactor">
    <cofactor evidence="1">
        <name>heme</name>
        <dbReference type="ChEBI" id="CHEBI:30413"/>
    </cofactor>
</comment>
<name>A0A0X8XBD9_HALHR</name>
<comment type="function">
    <text evidence="2">Membrane-anchoring subunit of succinate dehydrogenase (SDH).</text>
</comment>
<keyword evidence="12 15" id="KW-1133">Transmembrane helix</keyword>
<evidence type="ECO:0000256" key="2">
    <source>
        <dbReference type="ARBA" id="ARBA00004050"/>
    </source>
</evidence>
<evidence type="ECO:0000313" key="17">
    <source>
        <dbReference type="Proteomes" id="UP000218890"/>
    </source>
</evidence>
<dbReference type="AlphaFoldDB" id="A0A0X8XBD9"/>
<keyword evidence="17" id="KW-1185">Reference proteome</keyword>
<dbReference type="NCBIfam" id="TIGR02968">
    <property type="entry name" value="succ_dehyd_anc"/>
    <property type="match status" value="1"/>
</dbReference>
<keyword evidence="11" id="KW-0249">Electron transport</keyword>
<keyword evidence="10" id="KW-0479">Metal-binding</keyword>
<evidence type="ECO:0000256" key="8">
    <source>
        <dbReference type="ARBA" id="ARBA00022617"/>
    </source>
</evidence>
<sequence>MRSYQTAVNRALGLGSAKNGFIAWWRQRVSAVLLIPLLLWLGVFVALLAGADHATAHAWIANPINSVLMIATLAVLLFHTAVGVQVIIEDYVETEGLKAASILLVHFGCFLLTIAGSLAVVRIALGS</sequence>
<accession>A0A0X8XBD9</accession>
<dbReference type="SUPFAM" id="SSF81343">
    <property type="entry name" value="Fumarate reductase respiratory complex transmembrane subunits"/>
    <property type="match status" value="1"/>
</dbReference>
<keyword evidence="13" id="KW-0408">Iron</keyword>
<evidence type="ECO:0000256" key="11">
    <source>
        <dbReference type="ARBA" id="ARBA00022982"/>
    </source>
</evidence>
<dbReference type="GO" id="GO:0016020">
    <property type="term" value="C:membrane"/>
    <property type="evidence" value="ECO:0007669"/>
    <property type="project" value="UniProtKB-SubCell"/>
</dbReference>
<dbReference type="RefSeq" id="WP_096409705.1">
    <property type="nucleotide sequence ID" value="NZ_AP017372.2"/>
</dbReference>
<dbReference type="GO" id="GO:0020037">
    <property type="term" value="F:heme binding"/>
    <property type="evidence" value="ECO:0007669"/>
    <property type="project" value="InterPro"/>
</dbReference>
<comment type="pathway">
    <text evidence="4">Carbohydrate metabolism; tricarboxylic acid cycle.</text>
</comment>
<evidence type="ECO:0000256" key="13">
    <source>
        <dbReference type="ARBA" id="ARBA00023004"/>
    </source>
</evidence>
<evidence type="ECO:0000256" key="6">
    <source>
        <dbReference type="ARBA" id="ARBA00022448"/>
    </source>
</evidence>
<feature type="transmembrane region" description="Helical" evidence="15">
    <location>
        <begin position="100"/>
        <end position="125"/>
    </location>
</feature>
<evidence type="ECO:0000256" key="14">
    <source>
        <dbReference type="ARBA" id="ARBA00023136"/>
    </source>
</evidence>
<evidence type="ECO:0000256" key="3">
    <source>
        <dbReference type="ARBA" id="ARBA00004141"/>
    </source>
</evidence>
<dbReference type="InterPro" id="IPR000701">
    <property type="entry name" value="SuccDH_FuR_B_TM-su"/>
</dbReference>
<keyword evidence="14 15" id="KW-0472">Membrane</keyword>
<evidence type="ECO:0000256" key="12">
    <source>
        <dbReference type="ARBA" id="ARBA00022989"/>
    </source>
</evidence>
<dbReference type="Proteomes" id="UP000218890">
    <property type="component" value="Chromosome"/>
</dbReference>
<feature type="transmembrane region" description="Helical" evidence="15">
    <location>
        <begin position="63"/>
        <end position="88"/>
    </location>
</feature>
<organism evidence="16 17">
    <name type="scientific">Halorhodospira halochloris</name>
    <name type="common">Ectothiorhodospira halochloris</name>
    <dbReference type="NCBI Taxonomy" id="1052"/>
    <lineage>
        <taxon>Bacteria</taxon>
        <taxon>Pseudomonadati</taxon>
        <taxon>Pseudomonadota</taxon>
        <taxon>Gammaproteobacteria</taxon>
        <taxon>Chromatiales</taxon>
        <taxon>Ectothiorhodospiraceae</taxon>
        <taxon>Halorhodospira</taxon>
    </lineage>
</organism>